<evidence type="ECO:0000256" key="4">
    <source>
        <dbReference type="ARBA" id="ARBA00023239"/>
    </source>
</evidence>
<name>A0A4R2EAD3_9BACT</name>
<gene>
    <name evidence="7" type="ORF">CLV25_11264</name>
</gene>
<feature type="domain" description="Aminotransferase class I/classII large" evidence="6">
    <location>
        <begin position="44"/>
        <end position="382"/>
    </location>
</feature>
<comment type="similarity">
    <text evidence="5">Belongs to the class-II pyridoxal-phosphate-dependent aminotransferase family. MalY/PatB cystathionine beta-lyase subfamily.</text>
</comment>
<dbReference type="Pfam" id="PF00155">
    <property type="entry name" value="Aminotran_1_2"/>
    <property type="match status" value="1"/>
</dbReference>
<dbReference type="GO" id="GO:0047804">
    <property type="term" value="F:cysteine-S-conjugate beta-lyase activity"/>
    <property type="evidence" value="ECO:0007669"/>
    <property type="project" value="UniProtKB-EC"/>
</dbReference>
<evidence type="ECO:0000256" key="3">
    <source>
        <dbReference type="ARBA" id="ARBA00022898"/>
    </source>
</evidence>
<dbReference type="PANTHER" id="PTHR43525">
    <property type="entry name" value="PROTEIN MALY"/>
    <property type="match status" value="1"/>
</dbReference>
<sequence length="387" mass="43485">MTYNFDEVVDRTSTSSIKWDARQSVFGNPDVLPMWVADMDFRSPQFVIDAITHRLAHPVLGYTLRPDSYFEAIVGWVKRRNGWDIERDWIAHCPGVVPGLNVAVLAYTNPGDKIVIQTPVYPPFFDAVRQNNRTLVENPLKVNEGRFVIDFDDLDQKLSGAKAIILCNPHNPVGRVFEEDELRRIGELCLKHGVTIISDEIHSDIIMPQQKHLHIANLDERFAATCITFMAPSKTFNLAGLSTAYAVIPNKELRVKYLHVLEHQLHIGLGNIAGIVGLEAAYNNGGDWLNQLIAYVQGNVSRLDELIKAKLPKVTCYKPEGTYLAWLDFTAYGLTDDELDQKLIHEAKVGLNSGSAFGSNGRGFRRINLACPRAYVEEAVERMSRVL</sequence>
<evidence type="ECO:0000256" key="1">
    <source>
        <dbReference type="ARBA" id="ARBA00001933"/>
    </source>
</evidence>
<evidence type="ECO:0000256" key="2">
    <source>
        <dbReference type="ARBA" id="ARBA00012224"/>
    </source>
</evidence>
<comment type="cofactor">
    <cofactor evidence="1">
        <name>pyridoxal 5'-phosphate</name>
        <dbReference type="ChEBI" id="CHEBI:597326"/>
    </cofactor>
</comment>
<proteinExistence type="inferred from homology"/>
<dbReference type="InterPro" id="IPR004839">
    <property type="entry name" value="Aminotransferase_I/II_large"/>
</dbReference>
<dbReference type="NCBIfam" id="TIGR04350">
    <property type="entry name" value="C_S_lyase_PatB"/>
    <property type="match status" value="1"/>
</dbReference>
<dbReference type="InterPro" id="IPR015424">
    <property type="entry name" value="PyrdxlP-dep_Trfase"/>
</dbReference>
<keyword evidence="4 7" id="KW-0456">Lyase</keyword>
<dbReference type="InterPro" id="IPR015421">
    <property type="entry name" value="PyrdxlP-dep_Trfase_major"/>
</dbReference>
<dbReference type="EMBL" id="SLWB01000012">
    <property type="protein sequence ID" value="TCN64737.1"/>
    <property type="molecule type" value="Genomic_DNA"/>
</dbReference>
<dbReference type="OrthoDB" id="9802872at2"/>
<dbReference type="EC" id="4.4.1.13" evidence="2"/>
<keyword evidence="3" id="KW-0663">Pyridoxal phosphate</keyword>
<dbReference type="InterPro" id="IPR027619">
    <property type="entry name" value="C-S_lyase_PatB-like"/>
</dbReference>
<evidence type="ECO:0000259" key="6">
    <source>
        <dbReference type="Pfam" id="PF00155"/>
    </source>
</evidence>
<reference evidence="7 8" key="1">
    <citation type="submission" date="2019-03" db="EMBL/GenBank/DDBJ databases">
        <title>Genomic Encyclopedia of Archaeal and Bacterial Type Strains, Phase II (KMG-II): from individual species to whole genera.</title>
        <authorList>
            <person name="Goeker M."/>
        </authorList>
    </citation>
    <scope>NUCLEOTIDE SEQUENCE [LARGE SCALE GENOMIC DNA]</scope>
    <source>
        <strain evidence="7 8">RL-C</strain>
    </source>
</reference>
<dbReference type="CDD" id="cd00609">
    <property type="entry name" value="AAT_like"/>
    <property type="match status" value="1"/>
</dbReference>
<keyword evidence="8" id="KW-1185">Reference proteome</keyword>
<evidence type="ECO:0000256" key="5">
    <source>
        <dbReference type="ARBA" id="ARBA00037974"/>
    </source>
</evidence>
<dbReference type="InterPro" id="IPR051798">
    <property type="entry name" value="Class-II_PLP-Dep_Aminotrans"/>
</dbReference>
<dbReference type="PANTHER" id="PTHR43525:SF1">
    <property type="entry name" value="PROTEIN MALY"/>
    <property type="match status" value="1"/>
</dbReference>
<dbReference type="GO" id="GO:0030170">
    <property type="term" value="F:pyridoxal phosphate binding"/>
    <property type="evidence" value="ECO:0007669"/>
    <property type="project" value="InterPro"/>
</dbReference>
<comment type="caution">
    <text evidence="7">The sequence shown here is derived from an EMBL/GenBank/DDBJ whole genome shotgun (WGS) entry which is preliminary data.</text>
</comment>
<dbReference type="Gene3D" id="3.40.640.10">
    <property type="entry name" value="Type I PLP-dependent aspartate aminotransferase-like (Major domain)"/>
    <property type="match status" value="1"/>
</dbReference>
<dbReference type="Gene3D" id="3.90.1150.10">
    <property type="entry name" value="Aspartate Aminotransferase, domain 1"/>
    <property type="match status" value="1"/>
</dbReference>
<dbReference type="RefSeq" id="WP_131839878.1">
    <property type="nucleotide sequence ID" value="NZ_SLWB01000012.1"/>
</dbReference>
<organism evidence="7 8">
    <name type="scientific">Acetobacteroides hydrogenigenes</name>
    <dbReference type="NCBI Taxonomy" id="979970"/>
    <lineage>
        <taxon>Bacteria</taxon>
        <taxon>Pseudomonadati</taxon>
        <taxon>Bacteroidota</taxon>
        <taxon>Bacteroidia</taxon>
        <taxon>Bacteroidales</taxon>
        <taxon>Rikenellaceae</taxon>
        <taxon>Acetobacteroides</taxon>
    </lineage>
</organism>
<evidence type="ECO:0000313" key="8">
    <source>
        <dbReference type="Proteomes" id="UP000294830"/>
    </source>
</evidence>
<accession>A0A4R2EAD3</accession>
<dbReference type="Proteomes" id="UP000294830">
    <property type="component" value="Unassembled WGS sequence"/>
</dbReference>
<dbReference type="InterPro" id="IPR015422">
    <property type="entry name" value="PyrdxlP-dep_Trfase_small"/>
</dbReference>
<dbReference type="AlphaFoldDB" id="A0A4R2EAD3"/>
<protein>
    <recommendedName>
        <fullName evidence="2">cysteine-S-conjugate beta-lyase</fullName>
        <ecNumber evidence="2">4.4.1.13</ecNumber>
    </recommendedName>
</protein>
<dbReference type="SUPFAM" id="SSF53383">
    <property type="entry name" value="PLP-dependent transferases"/>
    <property type="match status" value="1"/>
</dbReference>
<evidence type="ECO:0000313" key="7">
    <source>
        <dbReference type="EMBL" id="TCN64737.1"/>
    </source>
</evidence>